<dbReference type="InterPro" id="IPR025669">
    <property type="entry name" value="AAA_dom"/>
</dbReference>
<dbReference type="SUPFAM" id="SSF52540">
    <property type="entry name" value="P-loop containing nucleoside triphosphate hydrolases"/>
    <property type="match status" value="1"/>
</dbReference>
<organism evidence="3 4">
    <name type="scientific">Photobacterium rosenbergii</name>
    <dbReference type="NCBI Taxonomy" id="294936"/>
    <lineage>
        <taxon>Bacteria</taxon>
        <taxon>Pseudomonadati</taxon>
        <taxon>Pseudomonadota</taxon>
        <taxon>Gammaproteobacteria</taxon>
        <taxon>Vibrionales</taxon>
        <taxon>Vibrionaceae</taxon>
        <taxon>Photobacterium</taxon>
    </lineage>
</organism>
<dbReference type="SUPFAM" id="SSF52172">
    <property type="entry name" value="CheY-like"/>
    <property type="match status" value="1"/>
</dbReference>
<dbReference type="GO" id="GO:0016887">
    <property type="term" value="F:ATP hydrolysis activity"/>
    <property type="evidence" value="ECO:0007669"/>
    <property type="project" value="TreeGrafter"/>
</dbReference>
<evidence type="ECO:0000313" key="3">
    <source>
        <dbReference type="EMBL" id="PSW15814.1"/>
    </source>
</evidence>
<sequence>MNTTHITTEKDLTLYNEKKPLATSINIWTISDDDLFIDPLSYYSEQWSNAHFTFLNFEDYCNKLKNQSNYVKPDLVIIDAKSDWVNISNNLKKKISKSLPILLITDDTNTEILRNALKLEIKDVLSIPFDESELDNLIIKCSELKSINRKQAKTSIFINAKGGMGASIIATSISHILALDGELTVLIDPDAQFGSSSGLLSLIPKYILSDALQQVNTLDEIAISGILTKHDSGLRFIPNRSDHLYDSINDINEQAFGDFLAKLKGSHEHIIIDLSRGLEKQTLPAVADADNVFIVIQQNIPAIKEASILIKQLKHLFGFNQEKIKVIVNRYSKNIDINPDEIKKSLHISDIILVPNDYISVSSSTNLGELLATHFEKKPIVKTLKEITSIITNKYTVEENGFKKVFSFFRR</sequence>
<feature type="modified residue" description="4-aspartylphosphate" evidence="1">
    <location>
        <position position="79"/>
    </location>
</feature>
<dbReference type="RefSeq" id="WP_107296432.1">
    <property type="nucleotide sequence ID" value="NZ_PYMB01000001.1"/>
</dbReference>
<evidence type="ECO:0000256" key="1">
    <source>
        <dbReference type="PROSITE-ProRule" id="PRU00169"/>
    </source>
</evidence>
<dbReference type="AlphaFoldDB" id="A0A2T3NJW5"/>
<dbReference type="Gene3D" id="3.40.50.2300">
    <property type="match status" value="1"/>
</dbReference>
<dbReference type="GO" id="GO:0009898">
    <property type="term" value="C:cytoplasmic side of plasma membrane"/>
    <property type="evidence" value="ECO:0007669"/>
    <property type="project" value="TreeGrafter"/>
</dbReference>
<dbReference type="InterPro" id="IPR001789">
    <property type="entry name" value="Sig_transdc_resp-reg_receiver"/>
</dbReference>
<evidence type="ECO:0000259" key="2">
    <source>
        <dbReference type="PROSITE" id="PS50110"/>
    </source>
</evidence>
<dbReference type="Proteomes" id="UP000241346">
    <property type="component" value="Unassembled WGS sequence"/>
</dbReference>
<dbReference type="InterPro" id="IPR027417">
    <property type="entry name" value="P-loop_NTPase"/>
</dbReference>
<proteinExistence type="predicted"/>
<accession>A0A2T3NJW5</accession>
<keyword evidence="1" id="KW-0597">Phosphoprotein</keyword>
<dbReference type="Pfam" id="PF13614">
    <property type="entry name" value="AAA_31"/>
    <property type="match status" value="1"/>
</dbReference>
<dbReference type="EMBL" id="PYMB01000001">
    <property type="protein sequence ID" value="PSW15814.1"/>
    <property type="molecule type" value="Genomic_DNA"/>
</dbReference>
<protein>
    <submittedName>
        <fullName evidence="3">Type II/IV secretion system ATPase TadZ/CpaE, associated with Flp pilus assembly</fullName>
    </submittedName>
</protein>
<dbReference type="GO" id="GO:0051782">
    <property type="term" value="P:negative regulation of cell division"/>
    <property type="evidence" value="ECO:0007669"/>
    <property type="project" value="TreeGrafter"/>
</dbReference>
<dbReference type="InterPro" id="IPR011006">
    <property type="entry name" value="CheY-like_superfamily"/>
</dbReference>
<dbReference type="InterPro" id="IPR050625">
    <property type="entry name" value="ParA/MinD_ATPase"/>
</dbReference>
<dbReference type="Gene3D" id="3.40.50.300">
    <property type="entry name" value="P-loop containing nucleotide triphosphate hydrolases"/>
    <property type="match status" value="1"/>
</dbReference>
<evidence type="ECO:0000313" key="4">
    <source>
        <dbReference type="Proteomes" id="UP000241346"/>
    </source>
</evidence>
<name>A0A2T3NJW5_9GAMM</name>
<gene>
    <name evidence="3" type="ORF">C9J01_02015</name>
</gene>
<dbReference type="PROSITE" id="PS50110">
    <property type="entry name" value="RESPONSE_REGULATORY"/>
    <property type="match status" value="1"/>
</dbReference>
<feature type="domain" description="Response regulatory" evidence="2">
    <location>
        <begin position="26"/>
        <end position="142"/>
    </location>
</feature>
<comment type="caution">
    <text evidence="3">The sequence shown here is derived from an EMBL/GenBank/DDBJ whole genome shotgun (WGS) entry which is preliminary data.</text>
</comment>
<dbReference type="PANTHER" id="PTHR43384:SF13">
    <property type="entry name" value="SLR0110 PROTEIN"/>
    <property type="match status" value="1"/>
</dbReference>
<dbReference type="PANTHER" id="PTHR43384">
    <property type="entry name" value="SEPTUM SITE-DETERMINING PROTEIN MIND HOMOLOG, CHLOROPLASTIC-RELATED"/>
    <property type="match status" value="1"/>
</dbReference>
<dbReference type="GO" id="GO:0005829">
    <property type="term" value="C:cytosol"/>
    <property type="evidence" value="ECO:0007669"/>
    <property type="project" value="TreeGrafter"/>
</dbReference>
<dbReference type="GO" id="GO:0000160">
    <property type="term" value="P:phosphorelay signal transduction system"/>
    <property type="evidence" value="ECO:0007669"/>
    <property type="project" value="InterPro"/>
</dbReference>
<dbReference type="OrthoDB" id="5813333at2"/>
<reference evidence="3 4" key="1">
    <citation type="submission" date="2018-03" db="EMBL/GenBank/DDBJ databases">
        <title>Whole genome sequencing of Histamine producing bacteria.</title>
        <authorList>
            <person name="Butler K."/>
        </authorList>
    </citation>
    <scope>NUCLEOTIDE SEQUENCE [LARGE SCALE GENOMIC DNA]</scope>
    <source>
        <strain evidence="3 4">DSM 19138</strain>
    </source>
</reference>
<dbReference type="GO" id="GO:0005524">
    <property type="term" value="F:ATP binding"/>
    <property type="evidence" value="ECO:0007669"/>
    <property type="project" value="TreeGrafter"/>
</dbReference>